<evidence type="ECO:0000313" key="3">
    <source>
        <dbReference type="Proteomes" id="UP000256373"/>
    </source>
</evidence>
<feature type="transmembrane region" description="Helical" evidence="1">
    <location>
        <begin position="233"/>
        <end position="257"/>
    </location>
</feature>
<evidence type="ECO:0000313" key="2">
    <source>
        <dbReference type="EMBL" id="REA58625.1"/>
    </source>
</evidence>
<protein>
    <recommendedName>
        <fullName evidence="4">Glycosyltransferase RgtA/B/C/D-like domain-containing protein</fullName>
    </recommendedName>
</protein>
<accession>A0A3D8YA35</accession>
<feature type="transmembrane region" description="Helical" evidence="1">
    <location>
        <begin position="377"/>
        <end position="396"/>
    </location>
</feature>
<keyword evidence="1" id="KW-1133">Transmembrane helix</keyword>
<feature type="transmembrane region" description="Helical" evidence="1">
    <location>
        <begin position="297"/>
        <end position="316"/>
    </location>
</feature>
<feature type="transmembrane region" description="Helical" evidence="1">
    <location>
        <begin position="33"/>
        <end position="54"/>
    </location>
</feature>
<name>A0A3D8YA35_9BACT</name>
<dbReference type="Proteomes" id="UP000256373">
    <property type="component" value="Unassembled WGS sequence"/>
</dbReference>
<reference evidence="2 3" key="1">
    <citation type="submission" date="2018-07" db="EMBL/GenBank/DDBJ databases">
        <title>Dyadobacter roseus sp. nov., isolated from rose rhizosphere soil.</title>
        <authorList>
            <person name="Chen L."/>
        </authorList>
    </citation>
    <scope>NUCLEOTIDE SEQUENCE [LARGE SCALE GENOMIC DNA]</scope>
    <source>
        <strain evidence="2 3">RS19</strain>
    </source>
</reference>
<gene>
    <name evidence="2" type="ORF">DSL64_19865</name>
</gene>
<feature type="transmembrane region" description="Helical" evidence="1">
    <location>
        <begin position="328"/>
        <end position="345"/>
    </location>
</feature>
<dbReference type="RefSeq" id="WP_115832684.1">
    <property type="nucleotide sequence ID" value="NZ_QNUL01000019.1"/>
</dbReference>
<dbReference type="AlphaFoldDB" id="A0A3D8YA35"/>
<keyword evidence="1" id="KW-0812">Transmembrane</keyword>
<feature type="transmembrane region" description="Helical" evidence="1">
    <location>
        <begin position="9"/>
        <end position="27"/>
    </location>
</feature>
<comment type="caution">
    <text evidence="2">The sequence shown here is derived from an EMBL/GenBank/DDBJ whole genome shotgun (WGS) entry which is preliminary data.</text>
</comment>
<organism evidence="2 3">
    <name type="scientific">Dyadobacter luteus</name>
    <dbReference type="NCBI Taxonomy" id="2259619"/>
    <lineage>
        <taxon>Bacteria</taxon>
        <taxon>Pseudomonadati</taxon>
        <taxon>Bacteroidota</taxon>
        <taxon>Cytophagia</taxon>
        <taxon>Cytophagales</taxon>
        <taxon>Spirosomataceae</taxon>
        <taxon>Dyadobacter</taxon>
    </lineage>
</organism>
<dbReference type="OrthoDB" id="9255519at2"/>
<feature type="transmembrane region" description="Helical" evidence="1">
    <location>
        <begin position="165"/>
        <end position="182"/>
    </location>
</feature>
<feature type="transmembrane region" description="Helical" evidence="1">
    <location>
        <begin position="108"/>
        <end position="126"/>
    </location>
</feature>
<feature type="transmembrane region" description="Helical" evidence="1">
    <location>
        <begin position="194"/>
        <end position="221"/>
    </location>
</feature>
<dbReference type="EMBL" id="QNUL01000019">
    <property type="protein sequence ID" value="REA58625.1"/>
    <property type="molecule type" value="Genomic_DNA"/>
</dbReference>
<evidence type="ECO:0008006" key="4">
    <source>
        <dbReference type="Google" id="ProtNLM"/>
    </source>
</evidence>
<keyword evidence="1" id="KW-0472">Membrane</keyword>
<sequence length="536" mass="60262">MIHFDNTPTVYWLLGYLLAGLVILSSTGKKIPATLYILGCIALLIFMRLPAVVLNRELNPDESQMLSHAITLWQDPVYWRSADGTTIGPLDIYLLVIPKLFGFQLDYTAARVMGLLCTGLSVYFLFRALANFYSEKTARITILAPVLLLAFTQEVDFVHYSSEQVPVFLLSASLWLLSQLILNKGLTLRNNLLLGLLAGMVPFAKLQAVPLAIVIVLFAFLSNIRYYKKNRSLHPFIILIIGGLSFPLLVLGLTVSFDVLDDLIDFYILGNVIYAGGNTTPSMIGQFFKIAGLSEDFLAFTCITMLSLIGVIWYTFFQKTEKSNPKSIIHGLTAVLALSSVYAVTKSGNDFIHYLNFCIASWTLVTAAGIHKFGTKGVILPAILLLYFLSSDALSYKRSHVLNAFVSDNATELAQSPVVTELKKYTNNRDFMAVWGWQCRYYVEAQLAEATSENHSERSIFVHDLQEKYRSRYLSDIQRTTPAIFVDAVGKNSFWVQDRKTQGFENFPSLADFIHANYTYKGTFDDTRLYVRNDKL</sequence>
<proteinExistence type="predicted"/>
<keyword evidence="3" id="KW-1185">Reference proteome</keyword>
<evidence type="ECO:0000256" key="1">
    <source>
        <dbReference type="SAM" id="Phobius"/>
    </source>
</evidence>